<feature type="region of interest" description="Disordered" evidence="1">
    <location>
        <begin position="44"/>
        <end position="65"/>
    </location>
</feature>
<dbReference type="EMBL" id="MSFO01000010">
    <property type="protein sequence ID" value="PLB43949.1"/>
    <property type="molecule type" value="Genomic_DNA"/>
</dbReference>
<gene>
    <name evidence="3" type="ORF">P170DRAFT_430945</name>
</gene>
<name>A0A2I2FTJ1_9EURO</name>
<keyword evidence="2" id="KW-1133">Transmembrane helix</keyword>
<dbReference type="STRING" id="1392250.A0A2I2FTJ1"/>
<dbReference type="RefSeq" id="XP_024699251.1">
    <property type="nucleotide sequence ID" value="XM_024847997.1"/>
</dbReference>
<feature type="compositionally biased region" description="Low complexity" evidence="1">
    <location>
        <begin position="49"/>
        <end position="63"/>
    </location>
</feature>
<accession>A0A2I2FTJ1</accession>
<keyword evidence="4" id="KW-1185">Reference proteome</keyword>
<feature type="compositionally biased region" description="Low complexity" evidence="1">
    <location>
        <begin position="196"/>
        <end position="210"/>
    </location>
</feature>
<keyword evidence="2" id="KW-0472">Membrane</keyword>
<proteinExistence type="predicted"/>
<dbReference type="Proteomes" id="UP000234275">
    <property type="component" value="Unassembled WGS sequence"/>
</dbReference>
<dbReference type="AlphaFoldDB" id="A0A2I2FTJ1"/>
<reference evidence="3 4" key="1">
    <citation type="submission" date="2016-12" db="EMBL/GenBank/DDBJ databases">
        <title>The genomes of Aspergillus section Nigri reveals drivers in fungal speciation.</title>
        <authorList>
            <consortium name="DOE Joint Genome Institute"/>
            <person name="Vesth T.C."/>
            <person name="Nybo J."/>
            <person name="Theobald S."/>
            <person name="Brandl J."/>
            <person name="Frisvad J.C."/>
            <person name="Nielsen K.F."/>
            <person name="Lyhne E.K."/>
            <person name="Kogle M.E."/>
            <person name="Kuo A."/>
            <person name="Riley R."/>
            <person name="Clum A."/>
            <person name="Nolan M."/>
            <person name="Lipzen A."/>
            <person name="Salamov A."/>
            <person name="Henrissat B."/>
            <person name="Wiebenga A."/>
            <person name="De Vries R.P."/>
            <person name="Grigoriev I.V."/>
            <person name="Mortensen U.H."/>
            <person name="Andersen M.R."/>
            <person name="Baker S.E."/>
        </authorList>
    </citation>
    <scope>NUCLEOTIDE SEQUENCE [LARGE SCALE GENOMIC DNA]</scope>
    <source>
        <strain evidence="3 4">IBT 23096</strain>
    </source>
</reference>
<organism evidence="3 4">
    <name type="scientific">Aspergillus steynii IBT 23096</name>
    <dbReference type="NCBI Taxonomy" id="1392250"/>
    <lineage>
        <taxon>Eukaryota</taxon>
        <taxon>Fungi</taxon>
        <taxon>Dikarya</taxon>
        <taxon>Ascomycota</taxon>
        <taxon>Pezizomycotina</taxon>
        <taxon>Eurotiomycetes</taxon>
        <taxon>Eurotiomycetidae</taxon>
        <taxon>Eurotiales</taxon>
        <taxon>Aspergillaceae</taxon>
        <taxon>Aspergillus</taxon>
        <taxon>Aspergillus subgen. Circumdati</taxon>
    </lineage>
</organism>
<feature type="region of interest" description="Disordered" evidence="1">
    <location>
        <begin position="268"/>
        <end position="288"/>
    </location>
</feature>
<evidence type="ECO:0000256" key="2">
    <source>
        <dbReference type="SAM" id="Phobius"/>
    </source>
</evidence>
<protein>
    <submittedName>
        <fullName evidence="3">Uncharacterized protein</fullName>
    </submittedName>
</protein>
<sequence>MWQRSRASRLWWTENWKPVDSATRESRLKRFDDRYDLHTLAIRAPPTPTSASNATTTSNLPSAPAKTHHSLVPHWSYEKNSIAVAIVISVVTAIAFITLAILFVQKVRRSWRRHKREIKDYSGSRYRVYYMNDSAENGGLEDKFSRESVMFGKDDSAPQEYFVEQEGDVVTRVYRAGKSDSTRTFDSVGKPREQQQEQQQQQSAPEQPTPQEIPVETVNAIDPVDPVNPDEPVSEAQPDTVLTVRENSKSISQPVVVVPPPLVHVSSSEAAPVTQPPDPLPEKPSFIPKTRNEARRSLVKLAADAGLLFRLPSIKKTTSPFYRP</sequence>
<feature type="transmembrane region" description="Helical" evidence="2">
    <location>
        <begin position="82"/>
        <end position="104"/>
    </location>
</feature>
<feature type="region of interest" description="Disordered" evidence="1">
    <location>
        <begin position="180"/>
        <end position="210"/>
    </location>
</feature>
<evidence type="ECO:0000313" key="3">
    <source>
        <dbReference type="EMBL" id="PLB43949.1"/>
    </source>
</evidence>
<comment type="caution">
    <text evidence="3">The sequence shown here is derived from an EMBL/GenBank/DDBJ whole genome shotgun (WGS) entry which is preliminary data.</text>
</comment>
<evidence type="ECO:0000256" key="1">
    <source>
        <dbReference type="SAM" id="MobiDB-lite"/>
    </source>
</evidence>
<dbReference type="OrthoDB" id="4501674at2759"/>
<dbReference type="VEuPathDB" id="FungiDB:P170DRAFT_430945"/>
<feature type="compositionally biased region" description="Basic and acidic residues" evidence="1">
    <location>
        <begin position="180"/>
        <end position="195"/>
    </location>
</feature>
<dbReference type="GeneID" id="36555696"/>
<keyword evidence="2" id="KW-0812">Transmembrane</keyword>
<evidence type="ECO:0000313" key="4">
    <source>
        <dbReference type="Proteomes" id="UP000234275"/>
    </source>
</evidence>